<dbReference type="Gene3D" id="3.40.50.300">
    <property type="entry name" value="P-loop containing nucleotide triphosphate hydrolases"/>
    <property type="match status" value="1"/>
</dbReference>
<organism evidence="4 5">
    <name type="scientific">Penicillium patulum</name>
    <name type="common">Penicillium griseofulvum</name>
    <dbReference type="NCBI Taxonomy" id="5078"/>
    <lineage>
        <taxon>Eukaryota</taxon>
        <taxon>Fungi</taxon>
        <taxon>Dikarya</taxon>
        <taxon>Ascomycota</taxon>
        <taxon>Pezizomycotina</taxon>
        <taxon>Eurotiomycetes</taxon>
        <taxon>Eurotiomycetidae</taxon>
        <taxon>Eurotiales</taxon>
        <taxon>Aspergillaceae</taxon>
        <taxon>Penicillium</taxon>
    </lineage>
</organism>
<keyword evidence="5" id="KW-1185">Reference proteome</keyword>
<comment type="caution">
    <text evidence="4">The sequence shown here is derived from an EMBL/GenBank/DDBJ whole genome shotgun (WGS) entry which is preliminary data.</text>
</comment>
<dbReference type="OMA" id="TYANMLE"/>
<dbReference type="PROSITE" id="PS50837">
    <property type="entry name" value="NACHT"/>
    <property type="match status" value="1"/>
</dbReference>
<dbReference type="GeneID" id="63703742"/>
<name>A0A135LXI5_PENPA</name>
<feature type="domain" description="NACHT" evidence="3">
    <location>
        <begin position="217"/>
        <end position="361"/>
    </location>
</feature>
<dbReference type="Proteomes" id="UP000070168">
    <property type="component" value="Unassembled WGS sequence"/>
</dbReference>
<sequence length="789" mass="88900">MDPISITGLVIEVSHVLSSLIRYAKTVQTAKSEVRKLTEELFALKGILEHLAAQIDDIPKWQESETSSFDHDVMVRVLRTTNEFLQSLLMDLEVAETKFKRLKQTLKWPFTQTEVSEHLIRLERVKSWLILVLIADHNSVDREMQQEIRDLTSTLKEDLQIRFQERNKLANRELLKWIAPVSPESSHLRASKRHRDGTGRWFVDGHLKTFLDQDEKRVFFLVGKSGTGKTTLFAQVADKLTYMASQGQSMCLAYFYCTISDFSSQNASNVLGSLVAQLSGTVPSILDEIRSIYNKGSKNQHRFPIELSVLEAAIVQSATEKTKVVLLVDAINESHDMQLLEASLLKLASLSTNIRVLITTTNTTSSIGHHNASVLNISGKSRGDIDSFIKYRLQTDDTLRALTPEFKEEIEYTLCRGADGSFRWVQLSLDNLSTQRSVRAMRQALKNLPSTLRETYANMLERIAPDDWKIAHEALFWLSFAKQPLTLKSLNEIVVMDETSITLDEDMMLVPPHILLEICQGLISEDQDGYLNLAHASVKDFLTSDWIRSSRVQYFSLDPTTADLKAMHSCLTYLCLDNFAKGYLTCPENPAKLRDDHPFIAYAANLWPQHGAACGFGGAEQDMVHKFFATRSLPGRGNYGTWLQVLLRTTAASSTNDAVAIDGTHPLYYAASFGMVPVVEYILASEPDIDINAPGGRVRATAVWIASLRFKFEVVDILLRAGADPSIRDPGSGLNVLDLLRMVPTRHRDYQALRPILARPAPWKEIERSERKKRIDYLKQTASELPKVG</sequence>
<dbReference type="InterPro" id="IPR007111">
    <property type="entry name" value="NACHT_NTPase"/>
</dbReference>
<dbReference type="SMART" id="SM00248">
    <property type="entry name" value="ANK"/>
    <property type="match status" value="2"/>
</dbReference>
<evidence type="ECO:0000313" key="5">
    <source>
        <dbReference type="Proteomes" id="UP000070168"/>
    </source>
</evidence>
<dbReference type="STRING" id="5078.A0A135LXI5"/>
<dbReference type="PANTHER" id="PTHR10039">
    <property type="entry name" value="AMELOGENIN"/>
    <property type="match status" value="1"/>
</dbReference>
<keyword evidence="1" id="KW-0677">Repeat</keyword>
<gene>
    <name evidence="4" type="ORF">PGRI_007290</name>
</gene>
<feature type="repeat" description="ANK" evidence="2">
    <location>
        <begin position="662"/>
        <end position="694"/>
    </location>
</feature>
<dbReference type="Gene3D" id="1.25.40.20">
    <property type="entry name" value="Ankyrin repeat-containing domain"/>
    <property type="match status" value="1"/>
</dbReference>
<keyword evidence="2" id="KW-0040">ANK repeat</keyword>
<dbReference type="InterPro" id="IPR054471">
    <property type="entry name" value="GPIID_WHD"/>
</dbReference>
<reference evidence="4 5" key="1">
    <citation type="journal article" date="2016" name="BMC Genomics">
        <title>Genome sequencing and secondary metabolism of the postharvest pathogen Penicillium griseofulvum.</title>
        <authorList>
            <person name="Banani H."/>
            <person name="Marcet-Houben M."/>
            <person name="Ballester A.R."/>
            <person name="Abbruscato P."/>
            <person name="Gonzalez-Candelas L."/>
            <person name="Gabaldon T."/>
            <person name="Spadaro D."/>
        </authorList>
    </citation>
    <scope>NUCLEOTIDE SEQUENCE [LARGE SCALE GENOMIC DNA]</scope>
    <source>
        <strain evidence="4 5">PG3</strain>
    </source>
</reference>
<dbReference type="RefSeq" id="XP_040652214.1">
    <property type="nucleotide sequence ID" value="XM_040788442.1"/>
</dbReference>
<dbReference type="PANTHER" id="PTHR10039:SF16">
    <property type="entry name" value="GPI INOSITOL-DEACYLASE"/>
    <property type="match status" value="1"/>
</dbReference>
<dbReference type="InterPro" id="IPR056884">
    <property type="entry name" value="NPHP3-like_N"/>
</dbReference>
<dbReference type="Pfam" id="PF24883">
    <property type="entry name" value="NPHP3_N"/>
    <property type="match status" value="1"/>
</dbReference>
<dbReference type="InterPro" id="IPR002110">
    <property type="entry name" value="Ankyrin_rpt"/>
</dbReference>
<dbReference type="AlphaFoldDB" id="A0A135LXI5"/>
<dbReference type="SUPFAM" id="SSF48403">
    <property type="entry name" value="Ankyrin repeat"/>
    <property type="match status" value="1"/>
</dbReference>
<evidence type="ECO:0000256" key="1">
    <source>
        <dbReference type="ARBA" id="ARBA00022737"/>
    </source>
</evidence>
<dbReference type="OrthoDB" id="1577640at2759"/>
<dbReference type="EMBL" id="LHQR01000014">
    <property type="protein sequence ID" value="KXG53679.1"/>
    <property type="molecule type" value="Genomic_DNA"/>
</dbReference>
<dbReference type="Pfam" id="PF22939">
    <property type="entry name" value="WHD_GPIID"/>
    <property type="match status" value="1"/>
</dbReference>
<dbReference type="PROSITE" id="PS50088">
    <property type="entry name" value="ANK_REPEAT"/>
    <property type="match status" value="1"/>
</dbReference>
<dbReference type="InterPro" id="IPR036770">
    <property type="entry name" value="Ankyrin_rpt-contain_sf"/>
</dbReference>
<dbReference type="SUPFAM" id="SSF52540">
    <property type="entry name" value="P-loop containing nucleoside triphosphate hydrolases"/>
    <property type="match status" value="1"/>
</dbReference>
<evidence type="ECO:0000259" key="3">
    <source>
        <dbReference type="PROSITE" id="PS50837"/>
    </source>
</evidence>
<dbReference type="InterPro" id="IPR027417">
    <property type="entry name" value="P-loop_NTPase"/>
</dbReference>
<evidence type="ECO:0000256" key="2">
    <source>
        <dbReference type="PROSITE-ProRule" id="PRU00023"/>
    </source>
</evidence>
<evidence type="ECO:0000313" key="4">
    <source>
        <dbReference type="EMBL" id="KXG53679.1"/>
    </source>
</evidence>
<accession>A0A135LXI5</accession>
<protein>
    <submittedName>
        <fullName evidence="4">NACHT nucleoside triphosphatase</fullName>
    </submittedName>
</protein>
<proteinExistence type="predicted"/>